<dbReference type="RefSeq" id="WP_090497211.1">
    <property type="nucleotide sequence ID" value="NZ_FOWX01000002.1"/>
</dbReference>
<comment type="similarity">
    <text evidence="1">Belongs to the enoyl-CoA hydratase/isomerase family.</text>
</comment>
<dbReference type="GO" id="GO:0003824">
    <property type="term" value="F:catalytic activity"/>
    <property type="evidence" value="ECO:0007669"/>
    <property type="project" value="UniProtKB-ARBA"/>
</dbReference>
<evidence type="ECO:0000313" key="3">
    <source>
        <dbReference type="Proteomes" id="UP000198784"/>
    </source>
</evidence>
<protein>
    <submittedName>
        <fullName evidence="2">Enoyl-CoA hydratase/carnithine racemase</fullName>
    </submittedName>
</protein>
<proteinExistence type="inferred from homology"/>
<dbReference type="EMBL" id="FOWX01000002">
    <property type="protein sequence ID" value="SFO89134.1"/>
    <property type="molecule type" value="Genomic_DNA"/>
</dbReference>
<evidence type="ECO:0000256" key="1">
    <source>
        <dbReference type="ARBA" id="ARBA00005254"/>
    </source>
</evidence>
<dbReference type="Pfam" id="PF00378">
    <property type="entry name" value="ECH_1"/>
    <property type="match status" value="1"/>
</dbReference>
<name>A0A1I5KVQ2_9PSED</name>
<accession>A0A1I5KVQ2</accession>
<dbReference type="OrthoDB" id="9807606at2"/>
<dbReference type="InterPro" id="IPR029045">
    <property type="entry name" value="ClpP/crotonase-like_dom_sf"/>
</dbReference>
<sequence length="263" mass="28206">MTQSTSGRVSREQRGRIMLIGLDRPAKRNAVDLDMLNDLCLAYGEFERDGEARVALVFAHGEHFTAGLDLASVSASFAAGWQVPAGGCDPLGVFGGPRVSKPVIVAAQGYCFTLGIELMLASDINLCASNTRFAQMEVQRGIFPFGGATLRMHQSAGWGNAMRWLLTGDEFDAHEAYRLGLVQEVLASEELLPRALKLAERIAAQAPLGVRATLASARQAVGEGEAAATANLHPTLARLLASEDAREGVRAMLERRPGDFKGR</sequence>
<dbReference type="STRING" id="289003.SAMN05216190_102112"/>
<dbReference type="InterPro" id="IPR014748">
    <property type="entry name" value="Enoyl-CoA_hydra_C"/>
</dbReference>
<dbReference type="NCBIfam" id="NF005126">
    <property type="entry name" value="PRK06563.1"/>
    <property type="match status" value="1"/>
</dbReference>
<reference evidence="3" key="1">
    <citation type="submission" date="2016-10" db="EMBL/GenBank/DDBJ databases">
        <authorList>
            <person name="Varghese N."/>
            <person name="Submissions S."/>
        </authorList>
    </citation>
    <scope>NUCLEOTIDE SEQUENCE [LARGE SCALE GENOMIC DNA]</scope>
    <source>
        <strain evidence="3">DSM 17834</strain>
    </source>
</reference>
<keyword evidence="3" id="KW-1185">Reference proteome</keyword>
<dbReference type="SUPFAM" id="SSF52096">
    <property type="entry name" value="ClpP/crotonase"/>
    <property type="match status" value="1"/>
</dbReference>
<organism evidence="2 3">
    <name type="scientific">Pseudomonas borbori</name>
    <dbReference type="NCBI Taxonomy" id="289003"/>
    <lineage>
        <taxon>Bacteria</taxon>
        <taxon>Pseudomonadati</taxon>
        <taxon>Pseudomonadota</taxon>
        <taxon>Gammaproteobacteria</taxon>
        <taxon>Pseudomonadales</taxon>
        <taxon>Pseudomonadaceae</taxon>
        <taxon>Pseudomonas</taxon>
    </lineage>
</organism>
<evidence type="ECO:0000313" key="2">
    <source>
        <dbReference type="EMBL" id="SFO89134.1"/>
    </source>
</evidence>
<dbReference type="CDD" id="cd06558">
    <property type="entry name" value="crotonase-like"/>
    <property type="match status" value="1"/>
</dbReference>
<dbReference type="Gene3D" id="1.10.12.10">
    <property type="entry name" value="Lyase 2-enoyl-coa Hydratase, Chain A, domain 2"/>
    <property type="match status" value="1"/>
</dbReference>
<gene>
    <name evidence="2" type="ORF">SAMN05216190_102112</name>
</gene>
<dbReference type="PANTHER" id="PTHR43802:SF1">
    <property type="entry name" value="IP11341P-RELATED"/>
    <property type="match status" value="1"/>
</dbReference>
<dbReference type="AlphaFoldDB" id="A0A1I5KVQ2"/>
<dbReference type="PANTHER" id="PTHR43802">
    <property type="entry name" value="ENOYL-COA HYDRATASE"/>
    <property type="match status" value="1"/>
</dbReference>
<dbReference type="Proteomes" id="UP000198784">
    <property type="component" value="Unassembled WGS sequence"/>
</dbReference>
<dbReference type="Gene3D" id="3.90.226.10">
    <property type="entry name" value="2-enoyl-CoA Hydratase, Chain A, domain 1"/>
    <property type="match status" value="1"/>
</dbReference>
<dbReference type="InterPro" id="IPR001753">
    <property type="entry name" value="Enoyl-CoA_hydra/iso"/>
</dbReference>